<dbReference type="InterPro" id="IPR037239">
    <property type="entry name" value="OSBP_sf"/>
</dbReference>
<feature type="domain" description="Endonuclease/exonuclease/phosphatase" evidence="7">
    <location>
        <begin position="190"/>
        <end position="312"/>
    </location>
</feature>
<name>A0AAE0VEK2_9TELE</name>
<dbReference type="FunFam" id="3.30.70.3490:FF:000001">
    <property type="entry name" value="Oxysterol-binding protein"/>
    <property type="match status" value="1"/>
</dbReference>
<sequence>MGTGPQAPSSPSPTTNHPRVGTGPAATILPVCTMSKSKDPYVARTGVTGAPPCSQAWGWGTQASAWWPSLCLLDSARHSPKERLSCRPTTRREEHKGPVQCVLGSSHGRGPRRPKPWTKNLAFGTWNVTSLGGKEPELLREVEWYQLEIVGLASTEPNSLRELSRHVLEFSLVNERVVSRRLRAEDRCLTVVLAYGPNGSVEYPTFLETLRGVLEGAPTGDSIVLLGDFNAHVGNDSDTWRGVIGRNGPPDLNSSGVLLLDFCASHSLSITNTIFKHKGAHQYTWYQDTLGRRSMIDLVVMSSDLRPHVLDTQAEKEFYRAWLAWGTPEAAEAYRQAKRTATGVVLEAKTRVWEEFGEAMDKDYRMASGKFWQTVRCLRRGKQLSANTDYSGGGELLASTGDIVGRWKEYFEDLLNPTATLSVEEPEAEDSEVDSFITQAEVTEVVQQLLGGKAPGVDEIRPEYLKSLDVVGLSWLTRLCNIAWRSGTVPPDWATGVVVPLFKKGDRRKAFDRVPCGILWEVLWEYGVHGPLLRAVRSLYNQSRSLVRIASYDVVLLAPSSLDLQHALGRFAAECEVAGMRVSTSKSEAMVLYRKKVACTIQVGGELLPQVEEFKYLGVLFTSEGRMDREIDRRIGAAAAVMRSMYRSVVVKKELSRKAKLSIYQSIYIPTLTYGHGRKGRLPGEVFRACPTGKRPRGRPRTCWRDYVSRLAWERLGVPPEELEEVSGEREVMSQAEGQQKNLLHSIESLPSRGPLSSLDPDLLLLKATSAATLSCLGECLSILQHNVTQAARNITTHTPGLNTDSNSGWSGAKPTTDEPVENGSVMGLSNSTTNKASPGAHRSNKEVHKGSELNRSKEVQLDLPVASLGNSSSVSGCMVYVCMSQHFNTNTVDPSEESTDTEDNEEEDLGVLDEQRSIILHLLSQLKLGMDLTRVVLPTFILEKRSLLEMYANFMAHPDMFLAITAGTTPEERIVRFVEYYLTAFHEGRKGAVAKKPYNPILGESFLCSWDVPRERVRPLRTNTSVTAPSATPPSSANPAHCYRLHFVAEQVSHHPPVSGFYCECKERGMCVNAHVWTKSKFMGMSVGVSMVGEAGKMGKRKDLSKFDKDQIVMARRLDQSISKLQLLWGVPVCSVDDKEKFSWCVSGVLHLLEHEEQYVFTLPCAYARSILTVPWVELGGKVSISCAKTGYSATVTFHTKPFYGGKVHRVTAEVKHNPTSTIVCKAQGEWNGTLEFTYSSGETKVIDTSKLPVIKKKIRPLEKQGQYESRQLWQHVTAALKTGDIDTATEHKHQLEERQRSEEKQRAATNTAWKPKYFIKESPAHCWAGPHRESAGQPMEPEELEFTGAGKSLTFSSEC</sequence>
<dbReference type="GO" id="GO:0005829">
    <property type="term" value="C:cytosol"/>
    <property type="evidence" value="ECO:0007669"/>
    <property type="project" value="TreeGrafter"/>
</dbReference>
<keyword evidence="5" id="KW-0813">Transport</keyword>
<dbReference type="Gene3D" id="1.10.287.2720">
    <property type="match status" value="1"/>
</dbReference>
<evidence type="ECO:0000256" key="3">
    <source>
        <dbReference type="ARBA" id="ARBA00023242"/>
    </source>
</evidence>
<dbReference type="Gene3D" id="2.40.160.120">
    <property type="match status" value="1"/>
</dbReference>
<comment type="caution">
    <text evidence="8">The sequence shown here is derived from an EMBL/GenBank/DDBJ whole genome shotgun (WGS) entry which is preliminary data.</text>
</comment>
<dbReference type="GO" id="GO:0015485">
    <property type="term" value="F:cholesterol binding"/>
    <property type="evidence" value="ECO:0007669"/>
    <property type="project" value="TreeGrafter"/>
</dbReference>
<feature type="compositionally biased region" description="Polar residues" evidence="6">
    <location>
        <begin position="797"/>
        <end position="810"/>
    </location>
</feature>
<dbReference type="Pfam" id="PF01237">
    <property type="entry name" value="Oxysterol_BP"/>
    <property type="match status" value="2"/>
</dbReference>
<keyword evidence="3" id="KW-0539">Nucleus</keyword>
<dbReference type="GO" id="GO:0003824">
    <property type="term" value="F:catalytic activity"/>
    <property type="evidence" value="ECO:0007669"/>
    <property type="project" value="InterPro"/>
</dbReference>
<dbReference type="PROSITE" id="PS01013">
    <property type="entry name" value="OSBP"/>
    <property type="match status" value="1"/>
</dbReference>
<evidence type="ECO:0000313" key="8">
    <source>
        <dbReference type="EMBL" id="KAK3551882.1"/>
    </source>
</evidence>
<keyword evidence="5" id="KW-0445">Lipid transport</keyword>
<dbReference type="Gene3D" id="3.30.70.3490">
    <property type="match status" value="1"/>
</dbReference>
<dbReference type="InterPro" id="IPR000637">
    <property type="entry name" value="HMGI/Y_DNA-bd_CS"/>
</dbReference>
<feature type="region of interest" description="Disordered" evidence="6">
    <location>
        <begin position="1332"/>
        <end position="1361"/>
    </location>
</feature>
<dbReference type="PROSITE" id="PS00354">
    <property type="entry name" value="HMGI_Y"/>
    <property type="match status" value="1"/>
</dbReference>
<keyword evidence="9" id="KW-1185">Reference proteome</keyword>
<dbReference type="GO" id="GO:0006869">
    <property type="term" value="P:lipid transport"/>
    <property type="evidence" value="ECO:0007669"/>
    <property type="project" value="UniProtKB-KW"/>
</dbReference>
<feature type="compositionally biased region" description="Polar residues" evidence="6">
    <location>
        <begin position="1"/>
        <end position="17"/>
    </location>
</feature>
<dbReference type="GO" id="GO:0016020">
    <property type="term" value="C:membrane"/>
    <property type="evidence" value="ECO:0007669"/>
    <property type="project" value="TreeGrafter"/>
</dbReference>
<feature type="region of interest" description="Disordered" evidence="6">
    <location>
        <begin position="797"/>
        <end position="857"/>
    </location>
</feature>
<evidence type="ECO:0000313" key="9">
    <source>
        <dbReference type="Proteomes" id="UP001274896"/>
    </source>
</evidence>
<reference evidence="8" key="1">
    <citation type="submission" date="2023-06" db="EMBL/GenBank/DDBJ databases">
        <title>Male Hemibagrus guttatus genome.</title>
        <authorList>
            <person name="Bian C."/>
        </authorList>
    </citation>
    <scope>NUCLEOTIDE SEQUENCE</scope>
    <source>
        <strain evidence="8">Male_cb2023</strain>
        <tissue evidence="8">Muscle</tissue>
    </source>
</reference>
<dbReference type="EMBL" id="JAUCMX010000003">
    <property type="protein sequence ID" value="KAK3551882.1"/>
    <property type="molecule type" value="Genomic_DNA"/>
</dbReference>
<evidence type="ECO:0000256" key="1">
    <source>
        <dbReference type="ARBA" id="ARBA00004123"/>
    </source>
</evidence>
<dbReference type="InterPro" id="IPR036691">
    <property type="entry name" value="Endo/exonu/phosph_ase_sf"/>
</dbReference>
<evidence type="ECO:0000256" key="4">
    <source>
        <dbReference type="RuleBase" id="RU003844"/>
    </source>
</evidence>
<evidence type="ECO:0000256" key="5">
    <source>
        <dbReference type="RuleBase" id="RU003845"/>
    </source>
</evidence>
<gene>
    <name evidence="8" type="ORF">QTP70_031655</name>
</gene>
<feature type="compositionally biased region" description="Basic and acidic residues" evidence="6">
    <location>
        <begin position="844"/>
        <end position="857"/>
    </location>
</feature>
<dbReference type="Pfam" id="PF14529">
    <property type="entry name" value="Exo_endo_phos_2"/>
    <property type="match status" value="1"/>
</dbReference>
<accession>A0AAE0VEK2</accession>
<keyword evidence="2" id="KW-0446">Lipid-binding</keyword>
<dbReference type="SUPFAM" id="SSF56219">
    <property type="entry name" value="DNase I-like"/>
    <property type="match status" value="1"/>
</dbReference>
<dbReference type="InterPro" id="IPR005135">
    <property type="entry name" value="Endo/exonuclease/phosphatase"/>
</dbReference>
<feature type="region of interest" description="Disordered" evidence="6">
    <location>
        <begin position="1"/>
        <end position="24"/>
    </location>
</feature>
<dbReference type="PANTHER" id="PTHR10972">
    <property type="entry name" value="OXYSTEROL-BINDING PROTEIN-RELATED"/>
    <property type="match status" value="1"/>
</dbReference>
<dbReference type="InterPro" id="IPR018494">
    <property type="entry name" value="Oxysterol-bd_CS"/>
</dbReference>
<dbReference type="Gene3D" id="3.60.10.10">
    <property type="entry name" value="Endonuclease/exonuclease/phosphatase"/>
    <property type="match status" value="1"/>
</dbReference>
<protein>
    <recommendedName>
        <fullName evidence="5">Oxysterol-binding protein</fullName>
    </recommendedName>
</protein>
<dbReference type="Proteomes" id="UP001274896">
    <property type="component" value="Unassembled WGS sequence"/>
</dbReference>
<comment type="similarity">
    <text evidence="4">Belongs to the OSBP family.</text>
</comment>
<dbReference type="PANTHER" id="PTHR10972:SF47">
    <property type="entry name" value="OXYSTEROL-BINDING PROTEIN-RELATED PROTEIN 10"/>
    <property type="match status" value="1"/>
</dbReference>
<comment type="subcellular location">
    <subcellularLocation>
        <location evidence="1">Nucleus</location>
    </subcellularLocation>
</comment>
<evidence type="ECO:0000256" key="6">
    <source>
        <dbReference type="SAM" id="MobiDB-lite"/>
    </source>
</evidence>
<dbReference type="FunFam" id="1.10.287.2720:FF:000001">
    <property type="entry name" value="Oxysterol-binding OBPalpha"/>
    <property type="match status" value="1"/>
</dbReference>
<dbReference type="GO" id="GO:0005634">
    <property type="term" value="C:nucleus"/>
    <property type="evidence" value="ECO:0007669"/>
    <property type="project" value="UniProtKB-SubCell"/>
</dbReference>
<feature type="compositionally biased region" description="Polar residues" evidence="6">
    <location>
        <begin position="828"/>
        <end position="837"/>
    </location>
</feature>
<organism evidence="8 9">
    <name type="scientific">Hemibagrus guttatus</name>
    <dbReference type="NCBI Taxonomy" id="175788"/>
    <lineage>
        <taxon>Eukaryota</taxon>
        <taxon>Metazoa</taxon>
        <taxon>Chordata</taxon>
        <taxon>Craniata</taxon>
        <taxon>Vertebrata</taxon>
        <taxon>Euteleostomi</taxon>
        <taxon>Actinopterygii</taxon>
        <taxon>Neopterygii</taxon>
        <taxon>Teleostei</taxon>
        <taxon>Ostariophysi</taxon>
        <taxon>Siluriformes</taxon>
        <taxon>Bagridae</taxon>
        <taxon>Hemibagrus</taxon>
    </lineage>
</organism>
<dbReference type="SUPFAM" id="SSF144000">
    <property type="entry name" value="Oxysterol-binding protein-like"/>
    <property type="match status" value="2"/>
</dbReference>
<proteinExistence type="inferred from homology"/>
<dbReference type="GO" id="GO:0006355">
    <property type="term" value="P:regulation of DNA-templated transcription"/>
    <property type="evidence" value="ECO:0007669"/>
    <property type="project" value="InterPro"/>
</dbReference>
<dbReference type="InterPro" id="IPR000648">
    <property type="entry name" value="Oxysterol-bd"/>
</dbReference>
<evidence type="ECO:0000256" key="2">
    <source>
        <dbReference type="ARBA" id="ARBA00023121"/>
    </source>
</evidence>
<evidence type="ECO:0000259" key="7">
    <source>
        <dbReference type="Pfam" id="PF14529"/>
    </source>
</evidence>